<proteinExistence type="predicted"/>
<dbReference type="AlphaFoldDB" id="A0A6I3JAN6"/>
<dbReference type="EMBL" id="WLCI01000008">
    <property type="protein sequence ID" value="MTB95055.1"/>
    <property type="molecule type" value="Genomic_DNA"/>
</dbReference>
<name>A0A6I3JAN6_9ACTN</name>
<evidence type="ECO:0000313" key="1">
    <source>
        <dbReference type="EMBL" id="MTB95055.1"/>
    </source>
</evidence>
<organism evidence="1 2">
    <name type="scientific">Nocardioides marmotae</name>
    <dbReference type="NCBI Taxonomy" id="2663857"/>
    <lineage>
        <taxon>Bacteria</taxon>
        <taxon>Bacillati</taxon>
        <taxon>Actinomycetota</taxon>
        <taxon>Actinomycetes</taxon>
        <taxon>Propionibacteriales</taxon>
        <taxon>Nocardioidaceae</taxon>
        <taxon>Nocardioides</taxon>
    </lineage>
</organism>
<dbReference type="PROSITE" id="PS51318">
    <property type="entry name" value="TAT"/>
    <property type="match status" value="1"/>
</dbReference>
<dbReference type="PROSITE" id="PS51257">
    <property type="entry name" value="PROKAR_LIPOPROTEIN"/>
    <property type="match status" value="1"/>
</dbReference>
<dbReference type="RefSeq" id="WP_154614761.1">
    <property type="nucleotide sequence ID" value="NZ_CP053660.1"/>
</dbReference>
<comment type="caution">
    <text evidence="1">The sequence shown here is derived from an EMBL/GenBank/DDBJ whole genome shotgun (WGS) entry which is preliminary data.</text>
</comment>
<dbReference type="SUPFAM" id="SSF75005">
    <property type="entry name" value="Arabinanase/levansucrase/invertase"/>
    <property type="match status" value="1"/>
</dbReference>
<dbReference type="InterPro" id="IPR006311">
    <property type="entry name" value="TAT_signal"/>
</dbReference>
<dbReference type="Proteomes" id="UP000433406">
    <property type="component" value="Unassembled WGS sequence"/>
</dbReference>
<keyword evidence="2" id="KW-1185">Reference proteome</keyword>
<gene>
    <name evidence="1" type="ORF">GGQ22_08140</name>
</gene>
<reference evidence="1 2" key="1">
    <citation type="submission" date="2019-10" db="EMBL/GenBank/DDBJ databases">
        <title>Nocardioides novel species isolated from the excrement of Marmot.</title>
        <authorList>
            <person name="Zhang G."/>
        </authorList>
    </citation>
    <scope>NUCLEOTIDE SEQUENCE [LARGE SCALE GENOMIC DNA]</scope>
    <source>
        <strain evidence="2">zg-579</strain>
    </source>
</reference>
<protein>
    <submittedName>
        <fullName evidence="1">Uncharacterized protein</fullName>
    </submittedName>
</protein>
<evidence type="ECO:0000313" key="2">
    <source>
        <dbReference type="Proteomes" id="UP000433406"/>
    </source>
</evidence>
<accession>A0A6I3JAN6</accession>
<dbReference type="InterPro" id="IPR023296">
    <property type="entry name" value="Glyco_hydro_beta-prop_sf"/>
</dbReference>
<sequence>MSRPPVLGRRAVLVGAAAGALAACTAVRDAGPATSSPAPAPSTAQEAAIFDLSLQITDQHRPFALVAPGFAALEGYAVRPSDAGPGRGRDVGLHDSGPPAPFAAVQARVTPGGEGATAALGLATPAGEHVLVRWSSRTGRVTIEVRTGGRTRVLRRRTVSPAGSPTGTFGLAFALCENQVTALLDTGAGWEPVLTERTKVADLVDLRREDVLAEHRYAWAGQDVALEVDAGVFGMTGLRDPHLVQHADGTPYERDGRVYLTWTCAGLGFFQQAHWTVWSLDPADPRDMRLEGQLFSRRDGLVLGDHAGQVVRDGDRWLVASSSWGDFEPGSIHVRHTETTADVLHGVHVLDHERTPLPTEQGTWDPGFTRVDGAWHVGYVESPSQDPFDFHPVLARTRAARWHEDLEPVLVADDLHQTEGPIIATVEDTTWFLASDGDARHYPVFDLGGRRVGRLDAPYPSNIPHPQLLADPAGGWWMISFEGTQFAEPVMGYGGHGDVVLLHSR</sequence>